<dbReference type="AlphaFoldDB" id="A0A561T2R8"/>
<dbReference type="Gene3D" id="3.30.470.30">
    <property type="entry name" value="DNA ligase/mRNA capping enzyme"/>
    <property type="match status" value="1"/>
</dbReference>
<dbReference type="GO" id="GO:0016020">
    <property type="term" value="C:membrane"/>
    <property type="evidence" value="ECO:0007669"/>
    <property type="project" value="InterPro"/>
</dbReference>
<proteinExistence type="predicted"/>
<evidence type="ECO:0000313" key="6">
    <source>
        <dbReference type="EMBL" id="TWF81402.1"/>
    </source>
</evidence>
<dbReference type="PANTHER" id="PTHR34220:SF7">
    <property type="entry name" value="SENSOR HISTIDINE KINASE YPDA"/>
    <property type="match status" value="1"/>
</dbReference>
<keyword evidence="7" id="KW-1185">Reference proteome</keyword>
<feature type="compositionally biased region" description="Low complexity" evidence="4">
    <location>
        <begin position="355"/>
        <end position="366"/>
    </location>
</feature>
<evidence type="ECO:0000256" key="1">
    <source>
        <dbReference type="ARBA" id="ARBA00012727"/>
    </source>
</evidence>
<dbReference type="EMBL" id="VIWU01000001">
    <property type="protein sequence ID" value="TWF81402.1"/>
    <property type="molecule type" value="Genomic_DNA"/>
</dbReference>
<organism evidence="6 7">
    <name type="scientific">Pseudonocardia hierapolitana</name>
    <dbReference type="NCBI Taxonomy" id="1128676"/>
    <lineage>
        <taxon>Bacteria</taxon>
        <taxon>Bacillati</taxon>
        <taxon>Actinomycetota</taxon>
        <taxon>Actinomycetes</taxon>
        <taxon>Pseudonocardiales</taxon>
        <taxon>Pseudonocardiaceae</taxon>
        <taxon>Pseudonocardia</taxon>
    </lineage>
</organism>
<dbReference type="InterPro" id="IPR050640">
    <property type="entry name" value="Bact_2-comp_sensor_kinase"/>
</dbReference>
<feature type="region of interest" description="Disordered" evidence="4">
    <location>
        <begin position="1"/>
        <end position="31"/>
    </location>
</feature>
<dbReference type="SUPFAM" id="SSF50249">
    <property type="entry name" value="Nucleic acid-binding proteins"/>
    <property type="match status" value="1"/>
</dbReference>
<comment type="caution">
    <text evidence="6">The sequence shown here is derived from an EMBL/GenBank/DDBJ whole genome shotgun (WGS) entry which is preliminary data.</text>
</comment>
<evidence type="ECO:0000259" key="5">
    <source>
        <dbReference type="PROSITE" id="PS50160"/>
    </source>
</evidence>
<dbReference type="Proteomes" id="UP000321261">
    <property type="component" value="Unassembled WGS sequence"/>
</dbReference>
<dbReference type="GO" id="GO:0005524">
    <property type="term" value="F:ATP binding"/>
    <property type="evidence" value="ECO:0007669"/>
    <property type="project" value="InterPro"/>
</dbReference>
<gene>
    <name evidence="6" type="ORF">FHX44_117345</name>
</gene>
<dbReference type="GO" id="GO:0003910">
    <property type="term" value="F:DNA ligase (ATP) activity"/>
    <property type="evidence" value="ECO:0007669"/>
    <property type="project" value="UniProtKB-EC"/>
</dbReference>
<evidence type="ECO:0000313" key="7">
    <source>
        <dbReference type="Proteomes" id="UP000321261"/>
    </source>
</evidence>
<dbReference type="InterPro" id="IPR010559">
    <property type="entry name" value="Sig_transdc_His_kin_internal"/>
</dbReference>
<protein>
    <recommendedName>
        <fullName evidence="1">DNA ligase (ATP)</fullName>
        <ecNumber evidence="1">6.5.1.1</ecNumber>
    </recommendedName>
</protein>
<dbReference type="Pfam" id="PF01068">
    <property type="entry name" value="DNA_ligase_A_M"/>
    <property type="match status" value="1"/>
</dbReference>
<dbReference type="InterPro" id="IPR012310">
    <property type="entry name" value="DNA_ligase_ATP-dep_cent"/>
</dbReference>
<dbReference type="GO" id="GO:0000155">
    <property type="term" value="F:phosphorelay sensor kinase activity"/>
    <property type="evidence" value="ECO:0007669"/>
    <property type="project" value="InterPro"/>
</dbReference>
<dbReference type="PROSITE" id="PS50160">
    <property type="entry name" value="DNA_LIGASE_A3"/>
    <property type="match status" value="1"/>
</dbReference>
<comment type="catalytic activity">
    <reaction evidence="3">
        <text>ATP + (deoxyribonucleotide)n-3'-hydroxyl + 5'-phospho-(deoxyribonucleotide)m = (deoxyribonucleotide)n+m + AMP + diphosphate.</text>
        <dbReference type="EC" id="6.5.1.1"/>
    </reaction>
</comment>
<dbReference type="GO" id="GO:0006281">
    <property type="term" value="P:DNA repair"/>
    <property type="evidence" value="ECO:0007669"/>
    <property type="project" value="InterPro"/>
</dbReference>
<dbReference type="PANTHER" id="PTHR34220">
    <property type="entry name" value="SENSOR HISTIDINE KINASE YPDA"/>
    <property type="match status" value="1"/>
</dbReference>
<evidence type="ECO:0000256" key="2">
    <source>
        <dbReference type="ARBA" id="ARBA00022598"/>
    </source>
</evidence>
<reference evidence="6 7" key="1">
    <citation type="submission" date="2019-06" db="EMBL/GenBank/DDBJ databases">
        <title>Sequencing the genomes of 1000 actinobacteria strains.</title>
        <authorList>
            <person name="Klenk H.-P."/>
        </authorList>
    </citation>
    <scope>NUCLEOTIDE SEQUENCE [LARGE SCALE GENOMIC DNA]</scope>
    <source>
        <strain evidence="6 7">DSM 45671</strain>
    </source>
</reference>
<dbReference type="Gene3D" id="2.40.50.140">
    <property type="entry name" value="Nucleic acid-binding proteins"/>
    <property type="match status" value="1"/>
</dbReference>
<dbReference type="Pfam" id="PF06580">
    <property type="entry name" value="His_kinase"/>
    <property type="match status" value="1"/>
</dbReference>
<sequence>MGSVTERATRRGVPALVPPMQPGTVTGDPPTGPDWVVEVAWTGHRCIAYVEPGRRVRLLSGAANSMSAAYPELAEPLLRRSPSGGMVLDGTLVARGEEHAVRPRLIARRTARHRPSEATIRRIPVDFQVADLLWLDGHSTTDLPYADRRALLDALGLTSPPVWATSPLPATEIDTMLAIAEQKGADGLHARHLRGRYHPGGRSRFWLRVPVTRTRQVLVGGWTPADPTRPETVGTLLLGAPVADTPGALHYVGRVGLSLGERRRLADALAEHEQNTTPFVDAVPAAAARHARWARPELVGLAEFSGWIGGGRMRRPFWRGLLEPADVREDGWARPPEPAPAVLDPAVLDSAVPAEPAAEPVADPVPEEQPGPIEPPAQPEQAGAAGEARRLEQHFVYNSLNTIAALIRTDPGRARDLLIGFADLSRAVDRVGGSTLGDELAAVHGYLQLEQARFGRRLRVAVDVAPTLHLIPVIPMQILAAVRDAVQHDIEPQPEGGLLTLAARPVEGGCEVRVTGGAAAARTIRLPS</sequence>
<dbReference type="InterPro" id="IPR012309">
    <property type="entry name" value="DNA_ligase_ATP-dep_C"/>
</dbReference>
<dbReference type="EC" id="6.5.1.1" evidence="1"/>
<feature type="domain" description="ATP-dependent DNA ligase family profile" evidence="5">
    <location>
        <begin position="118"/>
        <end position="262"/>
    </location>
</feature>
<dbReference type="InterPro" id="IPR012340">
    <property type="entry name" value="NA-bd_OB-fold"/>
</dbReference>
<evidence type="ECO:0000256" key="4">
    <source>
        <dbReference type="SAM" id="MobiDB-lite"/>
    </source>
</evidence>
<feature type="region of interest" description="Disordered" evidence="4">
    <location>
        <begin position="355"/>
        <end position="385"/>
    </location>
</feature>
<keyword evidence="2 6" id="KW-0436">Ligase</keyword>
<feature type="compositionally biased region" description="Pro residues" evidence="4">
    <location>
        <begin position="367"/>
        <end position="378"/>
    </location>
</feature>
<dbReference type="GO" id="GO:0006310">
    <property type="term" value="P:DNA recombination"/>
    <property type="evidence" value="ECO:0007669"/>
    <property type="project" value="InterPro"/>
</dbReference>
<dbReference type="SUPFAM" id="SSF56091">
    <property type="entry name" value="DNA ligase/mRNA capping enzyme, catalytic domain"/>
    <property type="match status" value="1"/>
</dbReference>
<name>A0A561T2R8_9PSEU</name>
<dbReference type="Pfam" id="PF04679">
    <property type="entry name" value="DNA_ligase_A_C"/>
    <property type="match status" value="1"/>
</dbReference>
<accession>A0A561T2R8</accession>
<evidence type="ECO:0000256" key="3">
    <source>
        <dbReference type="ARBA" id="ARBA00034003"/>
    </source>
</evidence>
<dbReference type="Gene3D" id="3.30.1490.70">
    <property type="match status" value="1"/>
</dbReference>